<evidence type="ECO:0000256" key="4">
    <source>
        <dbReference type="ARBA" id="ARBA00022692"/>
    </source>
</evidence>
<evidence type="ECO:0000256" key="11">
    <source>
        <dbReference type="ARBA" id="ARBA00023170"/>
    </source>
</evidence>
<feature type="transmembrane region" description="Helical" evidence="18">
    <location>
        <begin position="572"/>
        <end position="594"/>
    </location>
</feature>
<evidence type="ECO:0000256" key="19">
    <source>
        <dbReference type="SAM" id="SignalP"/>
    </source>
</evidence>
<dbReference type="PROSITE" id="PS50259">
    <property type="entry name" value="G_PROTEIN_RECEP_F3_4"/>
    <property type="match status" value="1"/>
</dbReference>
<dbReference type="InterPro" id="IPR054714">
    <property type="entry name" value="GPR158_179_extracellular"/>
</dbReference>
<keyword evidence="7" id="KW-0770">Synapse</keyword>
<reference evidence="21 22" key="1">
    <citation type="submission" date="2020-08" db="EMBL/GenBank/DDBJ databases">
        <authorList>
            <person name="Hejnol A."/>
        </authorList>
    </citation>
    <scope>NUCLEOTIDE SEQUENCE [LARGE SCALE GENOMIC DNA]</scope>
</reference>
<gene>
    <name evidence="21" type="ORF">DGYR_LOCUS10451</name>
</gene>
<feature type="compositionally biased region" description="Basic and acidic residues" evidence="17">
    <location>
        <begin position="712"/>
        <end position="726"/>
    </location>
</feature>
<keyword evidence="14" id="KW-0628">Postsynaptic cell membrane</keyword>
<evidence type="ECO:0000256" key="5">
    <source>
        <dbReference type="ARBA" id="ARBA00022729"/>
    </source>
</evidence>
<comment type="subcellular location">
    <subcellularLocation>
        <location evidence="1">Cell projection</location>
        <location evidence="1">Neuron projection</location>
    </subcellularLocation>
    <subcellularLocation>
        <location evidence="16">Postsynaptic cell membrane</location>
        <topology evidence="16">Multi-pass membrane protein</topology>
    </subcellularLocation>
</comment>
<evidence type="ECO:0000256" key="12">
    <source>
        <dbReference type="ARBA" id="ARBA00023180"/>
    </source>
</evidence>
<evidence type="ECO:0000313" key="22">
    <source>
        <dbReference type="Proteomes" id="UP000549394"/>
    </source>
</evidence>
<feature type="region of interest" description="Disordered" evidence="17">
    <location>
        <begin position="705"/>
        <end position="760"/>
    </location>
</feature>
<dbReference type="PANTHER" id="PTHR32546:SF26">
    <property type="entry name" value="SMOG, ISOFORM D"/>
    <property type="match status" value="1"/>
</dbReference>
<keyword evidence="13" id="KW-0807">Transducer</keyword>
<evidence type="ECO:0000256" key="17">
    <source>
        <dbReference type="SAM" id="MobiDB-lite"/>
    </source>
</evidence>
<evidence type="ECO:0000256" key="6">
    <source>
        <dbReference type="ARBA" id="ARBA00022989"/>
    </source>
</evidence>
<evidence type="ECO:0000256" key="13">
    <source>
        <dbReference type="ARBA" id="ARBA00023224"/>
    </source>
</evidence>
<keyword evidence="22" id="KW-1185">Reference proteome</keyword>
<feature type="transmembrane region" description="Helical" evidence="18">
    <location>
        <begin position="510"/>
        <end position="530"/>
    </location>
</feature>
<keyword evidence="6 18" id="KW-1133">Transmembrane helix</keyword>
<dbReference type="CDD" id="cd15293">
    <property type="entry name" value="7tmC_GPR158-like"/>
    <property type="match status" value="1"/>
</dbReference>
<feature type="transmembrane region" description="Helical" evidence="18">
    <location>
        <begin position="455"/>
        <end position="476"/>
    </location>
</feature>
<evidence type="ECO:0000259" key="20">
    <source>
        <dbReference type="PROSITE" id="PS50259"/>
    </source>
</evidence>
<keyword evidence="4 18" id="KW-0812">Transmembrane</keyword>
<evidence type="ECO:0000256" key="8">
    <source>
        <dbReference type="ARBA" id="ARBA00023040"/>
    </source>
</evidence>
<dbReference type="PANTHER" id="PTHR32546">
    <property type="entry name" value="G-PROTEIN COUPLED RECEPTOR 158-RELATED"/>
    <property type="match status" value="1"/>
</dbReference>
<evidence type="ECO:0000313" key="21">
    <source>
        <dbReference type="EMBL" id="CAD5122668.1"/>
    </source>
</evidence>
<dbReference type="Proteomes" id="UP000549394">
    <property type="component" value="Unassembled WGS sequence"/>
</dbReference>
<evidence type="ECO:0000256" key="10">
    <source>
        <dbReference type="ARBA" id="ARBA00023157"/>
    </source>
</evidence>
<feature type="transmembrane region" description="Helical" evidence="18">
    <location>
        <begin position="348"/>
        <end position="369"/>
    </location>
</feature>
<keyword evidence="12" id="KW-0325">Glycoprotein</keyword>
<keyword evidence="3" id="KW-1003">Cell membrane</keyword>
<dbReference type="InterPro" id="IPR017978">
    <property type="entry name" value="GPCR_3_C"/>
</dbReference>
<dbReference type="GO" id="GO:0045211">
    <property type="term" value="C:postsynaptic membrane"/>
    <property type="evidence" value="ECO:0007669"/>
    <property type="project" value="UniProtKB-SubCell"/>
</dbReference>
<comment type="caution">
    <text evidence="21">The sequence shown here is derived from an EMBL/GenBank/DDBJ whole genome shotgun (WGS) entry which is preliminary data.</text>
</comment>
<feature type="signal peptide" evidence="19">
    <location>
        <begin position="1"/>
        <end position="16"/>
    </location>
</feature>
<dbReference type="AlphaFoldDB" id="A0A7I8W2A1"/>
<keyword evidence="5 19" id="KW-0732">Signal</keyword>
<dbReference type="Pfam" id="PF22572">
    <property type="entry name" value="GPR158_179_EC"/>
    <property type="match status" value="1"/>
</dbReference>
<feature type="transmembrane region" description="Helical" evidence="18">
    <location>
        <begin position="416"/>
        <end position="434"/>
    </location>
</feature>
<dbReference type="Pfam" id="PF00003">
    <property type="entry name" value="7tm_3"/>
    <property type="match status" value="1"/>
</dbReference>
<evidence type="ECO:0000256" key="18">
    <source>
        <dbReference type="SAM" id="Phobius"/>
    </source>
</evidence>
<evidence type="ECO:0000256" key="15">
    <source>
        <dbReference type="ARBA" id="ARBA00023273"/>
    </source>
</evidence>
<keyword evidence="10" id="KW-1015">Disulfide bond</keyword>
<feature type="compositionally biased region" description="Polar residues" evidence="17">
    <location>
        <begin position="747"/>
        <end position="760"/>
    </location>
</feature>
<name>A0A7I8W2A1_9ANNE</name>
<keyword evidence="15" id="KW-0966">Cell projection</keyword>
<evidence type="ECO:0000256" key="2">
    <source>
        <dbReference type="ARBA" id="ARBA00007242"/>
    </source>
</evidence>
<feature type="transmembrane region" description="Helical" evidence="18">
    <location>
        <begin position="381"/>
        <end position="404"/>
    </location>
</feature>
<evidence type="ECO:0000256" key="7">
    <source>
        <dbReference type="ARBA" id="ARBA00023018"/>
    </source>
</evidence>
<evidence type="ECO:0000256" key="1">
    <source>
        <dbReference type="ARBA" id="ARBA00004487"/>
    </source>
</evidence>
<dbReference type="GO" id="GO:0043005">
    <property type="term" value="C:neuron projection"/>
    <property type="evidence" value="ECO:0007669"/>
    <property type="project" value="UniProtKB-SubCell"/>
</dbReference>
<keyword evidence="9 18" id="KW-0472">Membrane</keyword>
<sequence length="760" mass="86796">MLYVVSQLLLAAAVLCTPQQDDLLNFIYTQTLQEGNCNITTIVPRADFNRTLFNLTLDERFAQQSRQAVSTANFLTGLLRHFDYSFTAGKKNPILKDIYTHQLLTNVLSDELVLGAGIAARTLKKSKKSKNWGYDYFPYVRRSNNGKVDILTVEEDSLKCPSVQGWYLGWMCDEMKKDDIFVRRRAGQGCSPLAGSLNISKVIPVYSGTWYGPYRDKRAEKLCSWKVSYVVPIYTCLKPNAKNLLSLNGLLYVDVDLKHLDINQCSPNGPFGSSHRCKGNSVCNHQAGRGFTVGSYSCKCGNTTYEGSKIEASYSEYLRKKSADYEKLFLCERQINCCQHDYNSLSRGIPLCIQGLCILIVFVLAVYVIRWRKKKVMKSSMWLILLMVLFGCVLLYSSVILLFFQPSVPTCLLIPWLREIGFSIVYGALILKIYKVLAEFQSRNAHRVHIRDRDMLKYLAVVVLVVVGYLSAWTAVSVDNVAQHGVNSSIDLVNNTIGSYTMCKAHWWDYVIEFAEFFFLCFGIYLCYCSRSAYSDYSESRYVSYAIYNETFFSVMLHISRHFIWENVHPDYVFILYFLHCQFTVTATLVYVFAPKFWYINWPPDEEHFRQRAYSSSEVGGDTVLPSEAMRLNVGVSSNGDVDIGDITIGDMDPEDIRAELKRLYTQLQILRTKTMRKGNPHISKRRGGRKQTHRRFSLQAFHYKHKHAAHSHADTHEHEMSKTPEESTNSAEGVSMAIDKEDMPSATVTFRSNQRSSAC</sequence>
<evidence type="ECO:0000256" key="3">
    <source>
        <dbReference type="ARBA" id="ARBA00022475"/>
    </source>
</evidence>
<evidence type="ECO:0000256" key="16">
    <source>
        <dbReference type="ARBA" id="ARBA00034104"/>
    </source>
</evidence>
<feature type="domain" description="G-protein coupled receptors family 3 profile" evidence="20">
    <location>
        <begin position="358"/>
        <end position="616"/>
    </location>
</feature>
<protein>
    <submittedName>
        <fullName evidence="21">DgyrCDS11078</fullName>
    </submittedName>
</protein>
<organism evidence="21 22">
    <name type="scientific">Dimorphilus gyrociliatus</name>
    <dbReference type="NCBI Taxonomy" id="2664684"/>
    <lineage>
        <taxon>Eukaryota</taxon>
        <taxon>Metazoa</taxon>
        <taxon>Spiralia</taxon>
        <taxon>Lophotrochozoa</taxon>
        <taxon>Annelida</taxon>
        <taxon>Polychaeta</taxon>
        <taxon>Polychaeta incertae sedis</taxon>
        <taxon>Dinophilidae</taxon>
        <taxon>Dimorphilus</taxon>
    </lineage>
</organism>
<feature type="transmembrane region" description="Helical" evidence="18">
    <location>
        <begin position="542"/>
        <end position="560"/>
    </location>
</feature>
<feature type="chain" id="PRO_5029866168" evidence="19">
    <location>
        <begin position="17"/>
        <end position="760"/>
    </location>
</feature>
<evidence type="ECO:0000256" key="14">
    <source>
        <dbReference type="ARBA" id="ARBA00023257"/>
    </source>
</evidence>
<dbReference type="InterPro" id="IPR043458">
    <property type="entry name" value="GPR158/179"/>
</dbReference>
<keyword evidence="8" id="KW-0297">G-protein coupled receptor</keyword>
<dbReference type="OrthoDB" id="5823771at2759"/>
<dbReference type="EMBL" id="CAJFCJ010000018">
    <property type="protein sequence ID" value="CAD5122668.1"/>
    <property type="molecule type" value="Genomic_DNA"/>
</dbReference>
<evidence type="ECO:0000256" key="9">
    <source>
        <dbReference type="ARBA" id="ARBA00023136"/>
    </source>
</evidence>
<proteinExistence type="inferred from homology"/>
<accession>A0A7I8W2A1</accession>
<comment type="similarity">
    <text evidence="2">Belongs to the G-protein coupled receptor 3 family.</text>
</comment>
<dbReference type="GO" id="GO:0004930">
    <property type="term" value="F:G protein-coupled receptor activity"/>
    <property type="evidence" value="ECO:0007669"/>
    <property type="project" value="UniProtKB-KW"/>
</dbReference>
<keyword evidence="11" id="KW-0675">Receptor</keyword>